<protein>
    <submittedName>
        <fullName evidence="1">Uncharacterized protein</fullName>
    </submittedName>
</protein>
<sequence>MPTSIDEVNEVSDEEVGRVQSFFRKPSVAALVLTGDLSIGDSIRIQGATTDIEMTVESMQINLEPVETAGAGDDVGIKVPERVRPNDSVVRLSSGSAALSPEMMRYGLIAVAVIVVAKITGLI</sequence>
<dbReference type="AlphaFoldDB" id="A0A382QU18"/>
<accession>A0A382QU18</accession>
<evidence type="ECO:0000313" key="1">
    <source>
        <dbReference type="EMBL" id="SVC89009.1"/>
    </source>
</evidence>
<name>A0A382QU18_9ZZZZ</name>
<dbReference type="InterPro" id="IPR009000">
    <property type="entry name" value="Transl_B-barrel_sf"/>
</dbReference>
<gene>
    <name evidence="1" type="ORF">METZ01_LOCUS341863</name>
</gene>
<dbReference type="SUPFAM" id="SSF50447">
    <property type="entry name" value="Translation proteins"/>
    <property type="match status" value="1"/>
</dbReference>
<proteinExistence type="predicted"/>
<reference evidence="1" key="1">
    <citation type="submission" date="2018-05" db="EMBL/GenBank/DDBJ databases">
        <authorList>
            <person name="Lanie J.A."/>
            <person name="Ng W.-L."/>
            <person name="Kazmierczak K.M."/>
            <person name="Andrzejewski T.M."/>
            <person name="Davidsen T.M."/>
            <person name="Wayne K.J."/>
            <person name="Tettelin H."/>
            <person name="Glass J.I."/>
            <person name="Rusch D."/>
            <person name="Podicherti R."/>
            <person name="Tsui H.-C.T."/>
            <person name="Winkler M.E."/>
        </authorList>
    </citation>
    <scope>NUCLEOTIDE SEQUENCE</scope>
</reference>
<dbReference type="Gene3D" id="2.40.30.10">
    <property type="entry name" value="Translation factors"/>
    <property type="match status" value="1"/>
</dbReference>
<dbReference type="EMBL" id="UINC01116931">
    <property type="protein sequence ID" value="SVC89009.1"/>
    <property type="molecule type" value="Genomic_DNA"/>
</dbReference>
<organism evidence="1">
    <name type="scientific">marine metagenome</name>
    <dbReference type="NCBI Taxonomy" id="408172"/>
    <lineage>
        <taxon>unclassified sequences</taxon>
        <taxon>metagenomes</taxon>
        <taxon>ecological metagenomes</taxon>
    </lineage>
</organism>